<keyword evidence="4" id="KW-1185">Reference proteome</keyword>
<dbReference type="GO" id="GO:0045881">
    <property type="term" value="P:positive regulation of sporulation resulting in formation of a cellular spore"/>
    <property type="evidence" value="ECO:0007669"/>
    <property type="project" value="InterPro"/>
</dbReference>
<proteinExistence type="predicted"/>
<protein>
    <submittedName>
        <fullName evidence="3">KinB signaling pathway activation protein</fullName>
    </submittedName>
</protein>
<sequence>MNSRKVVFLFMSTFIIGTTAGTLIGLILDWQTHINDIANFRFGGIFMLVITAGIWTVIAQMGFFAYLTLHRLGLGIFGSVKLWNRVQTVLIAFALFDLMFFRHFLFAEEGEAMLGYTVMPLLLLAYGWIVAELKARDTGNRQAFVPALFFMVVVTTVEWIPALSENELTFILNAIVPLLVANTWQLLVLHRLHDMPNGVQPSIAMVQAQQRERNEERKDEQMQKKST</sequence>
<dbReference type="PIRSF" id="PIRSF029886">
    <property type="entry name" value="KBAA"/>
    <property type="match status" value="1"/>
</dbReference>
<evidence type="ECO:0000313" key="4">
    <source>
        <dbReference type="Proteomes" id="UP000199318"/>
    </source>
</evidence>
<dbReference type="AlphaFoldDB" id="A0A1H9WUN4"/>
<reference evidence="4" key="1">
    <citation type="submission" date="2016-10" db="EMBL/GenBank/DDBJ databases">
        <authorList>
            <person name="de Groot N.N."/>
        </authorList>
    </citation>
    <scope>NUCLEOTIDE SEQUENCE [LARGE SCALE GENOMIC DNA]</scope>
    <source>
        <strain evidence="4">10nlg</strain>
    </source>
</reference>
<feature type="transmembrane region" description="Helical" evidence="2">
    <location>
        <begin position="7"/>
        <end position="28"/>
    </location>
</feature>
<feature type="region of interest" description="Disordered" evidence="1">
    <location>
        <begin position="208"/>
        <end position="227"/>
    </location>
</feature>
<accession>A0A1H9WUN4</accession>
<evidence type="ECO:0000313" key="3">
    <source>
        <dbReference type="EMBL" id="SES37638.1"/>
    </source>
</evidence>
<keyword evidence="2" id="KW-1133">Transmembrane helix</keyword>
<comment type="caution">
    <text evidence="3">The sequence shown here is derived from an EMBL/GenBank/DDBJ whole genome shotgun (WGS) entry which is preliminary data.</text>
</comment>
<dbReference type="Proteomes" id="UP000199318">
    <property type="component" value="Unassembled WGS sequence"/>
</dbReference>
<dbReference type="EMBL" id="FOGV01000050">
    <property type="protein sequence ID" value="SES37638.1"/>
    <property type="molecule type" value="Genomic_DNA"/>
</dbReference>
<dbReference type="InterPro" id="IPR024164">
    <property type="entry name" value="KinB-signalling_activ"/>
</dbReference>
<gene>
    <name evidence="3" type="ORF">SAMN05444126_1501</name>
</gene>
<dbReference type="SMART" id="SM01251">
    <property type="entry name" value="KbaA"/>
    <property type="match status" value="1"/>
</dbReference>
<dbReference type="OrthoDB" id="2374256at2"/>
<dbReference type="STRING" id="1464123.SAMN05444126_1501"/>
<feature type="transmembrane region" description="Helical" evidence="2">
    <location>
        <begin position="143"/>
        <end position="162"/>
    </location>
</feature>
<feature type="transmembrane region" description="Helical" evidence="2">
    <location>
        <begin position="168"/>
        <end position="189"/>
    </location>
</feature>
<name>A0A1H9WUN4_9BACI</name>
<evidence type="ECO:0000256" key="1">
    <source>
        <dbReference type="SAM" id="MobiDB-lite"/>
    </source>
</evidence>
<dbReference type="Pfam" id="PF14089">
    <property type="entry name" value="KbaA"/>
    <property type="match status" value="1"/>
</dbReference>
<feature type="transmembrane region" description="Helical" evidence="2">
    <location>
        <begin position="40"/>
        <end position="67"/>
    </location>
</feature>
<organism evidence="3 4">
    <name type="scientific">Salisediminibacterium halotolerans</name>
    <dbReference type="NCBI Taxonomy" id="517425"/>
    <lineage>
        <taxon>Bacteria</taxon>
        <taxon>Bacillati</taxon>
        <taxon>Bacillota</taxon>
        <taxon>Bacilli</taxon>
        <taxon>Bacillales</taxon>
        <taxon>Bacillaceae</taxon>
        <taxon>Salisediminibacterium</taxon>
    </lineage>
</organism>
<dbReference type="RefSeq" id="WP_093075346.1">
    <property type="nucleotide sequence ID" value="NZ_FOGV01000050.1"/>
</dbReference>
<feature type="transmembrane region" description="Helical" evidence="2">
    <location>
        <begin position="88"/>
        <end position="107"/>
    </location>
</feature>
<evidence type="ECO:0000256" key="2">
    <source>
        <dbReference type="SAM" id="Phobius"/>
    </source>
</evidence>
<keyword evidence="2" id="KW-0812">Transmembrane</keyword>
<feature type="transmembrane region" description="Helical" evidence="2">
    <location>
        <begin position="113"/>
        <end position="131"/>
    </location>
</feature>
<keyword evidence="2" id="KW-0472">Membrane</keyword>
<feature type="compositionally biased region" description="Basic and acidic residues" evidence="1">
    <location>
        <begin position="210"/>
        <end position="227"/>
    </location>
</feature>